<organism evidence="1">
    <name type="scientific">Thiolapillus brandeum</name>
    <dbReference type="NCBI Taxonomy" id="1076588"/>
    <lineage>
        <taxon>Bacteria</taxon>
        <taxon>Pseudomonadati</taxon>
        <taxon>Pseudomonadota</taxon>
        <taxon>Gammaproteobacteria</taxon>
        <taxon>Chromatiales</taxon>
        <taxon>Sedimenticolaceae</taxon>
        <taxon>Thiolapillus</taxon>
    </lineage>
</organism>
<dbReference type="InterPro" id="IPR027417">
    <property type="entry name" value="P-loop_NTPase"/>
</dbReference>
<dbReference type="Proteomes" id="UP000886339">
    <property type="component" value="Unassembled WGS sequence"/>
</dbReference>
<reference evidence="1" key="1">
    <citation type="journal article" date="2020" name="mSystems">
        <title>Genome- and Community-Level Interaction Insights into Carbon Utilization and Element Cycling Functions of Hydrothermarchaeota in Hydrothermal Sediment.</title>
        <authorList>
            <person name="Zhou Z."/>
            <person name="Liu Y."/>
            <person name="Xu W."/>
            <person name="Pan J."/>
            <person name="Luo Z.H."/>
            <person name="Li M."/>
        </authorList>
    </citation>
    <scope>NUCLEOTIDE SEQUENCE [LARGE SCALE GENOMIC DNA]</scope>
    <source>
        <strain evidence="1">HyVt-458</strain>
    </source>
</reference>
<dbReference type="EMBL" id="DRLF01000372">
    <property type="protein sequence ID" value="HEC07339.1"/>
    <property type="molecule type" value="Genomic_DNA"/>
</dbReference>
<gene>
    <name evidence="1" type="ORF">ENJ12_10825</name>
</gene>
<dbReference type="Pfam" id="PF13469">
    <property type="entry name" value="Sulfotransfer_3"/>
    <property type="match status" value="1"/>
</dbReference>
<proteinExistence type="predicted"/>
<sequence length="277" mass="31922">MGAVIAIGALGGSGTRAITQVLMDAGIYLGDSLNNANDNKLFTRLFKNPSFYNGAGKAEIQERLAVFEEYMRTDHLSPKSARRLLKAAFDNPLARNSFKFNIRILYKTLSKPCNRQTWGWKEPNTQIYLQEIDAFFDNLKYLQVIRHGLDMAFSSNRKQLANWGYRYSIHIDDAATEQEIAYRQLEYWIQSTREVIEKGKHLRGDFLLVNHGEFCAQPEAQIDRMLNFIGADVSPEKRKALYDIPRTPRSAGRYRHHDLGIFDRSQLDFVREMGFDV</sequence>
<dbReference type="Gene3D" id="3.40.50.300">
    <property type="entry name" value="P-loop containing nucleotide triphosphate hydrolases"/>
    <property type="match status" value="1"/>
</dbReference>
<evidence type="ECO:0000313" key="1">
    <source>
        <dbReference type="EMBL" id="HEC07339.1"/>
    </source>
</evidence>
<dbReference type="SUPFAM" id="SSF52540">
    <property type="entry name" value="P-loop containing nucleoside triphosphate hydrolases"/>
    <property type="match status" value="1"/>
</dbReference>
<protein>
    <recommendedName>
        <fullName evidence="2">Sulfotransferase</fullName>
    </recommendedName>
</protein>
<evidence type="ECO:0008006" key="2">
    <source>
        <dbReference type="Google" id="ProtNLM"/>
    </source>
</evidence>
<dbReference type="AlphaFoldDB" id="A0A831WDP3"/>
<comment type="caution">
    <text evidence="1">The sequence shown here is derived from an EMBL/GenBank/DDBJ whole genome shotgun (WGS) entry which is preliminary data.</text>
</comment>
<name>A0A831WDP3_9GAMM</name>
<accession>A0A831WDP3</accession>